<evidence type="ECO:0000313" key="2">
    <source>
        <dbReference type="Proteomes" id="UP000050501"/>
    </source>
</evidence>
<dbReference type="AlphaFoldDB" id="A0A0P6Y0Z7"/>
<accession>A0A0P6Y0Z7</accession>
<name>A0A0P6Y0Z7_9CHLR</name>
<dbReference type="STRING" id="229921.ADN01_01710"/>
<dbReference type="RefSeq" id="WP_113918829.1">
    <property type="nucleotide sequence ID" value="NZ_LGCM01000007.1"/>
</dbReference>
<proteinExistence type="predicted"/>
<keyword evidence="2" id="KW-1185">Reference proteome</keyword>
<comment type="caution">
    <text evidence="1">The sequence shown here is derived from an EMBL/GenBank/DDBJ whole genome shotgun (WGS) entry which is preliminary data.</text>
</comment>
<organism evidence="1 2">
    <name type="scientific">Levilinea saccharolytica</name>
    <dbReference type="NCBI Taxonomy" id="229921"/>
    <lineage>
        <taxon>Bacteria</taxon>
        <taxon>Bacillati</taxon>
        <taxon>Chloroflexota</taxon>
        <taxon>Anaerolineae</taxon>
        <taxon>Anaerolineales</taxon>
        <taxon>Anaerolineaceae</taxon>
        <taxon>Levilinea</taxon>
    </lineage>
</organism>
<reference evidence="1 2" key="1">
    <citation type="submission" date="2015-07" db="EMBL/GenBank/DDBJ databases">
        <title>Genome sequence of Levilinea saccharolytica DSM 16555.</title>
        <authorList>
            <person name="Hemp J."/>
            <person name="Ward L.M."/>
            <person name="Pace L.A."/>
            <person name="Fischer W.W."/>
        </authorList>
    </citation>
    <scope>NUCLEOTIDE SEQUENCE [LARGE SCALE GENOMIC DNA]</scope>
    <source>
        <strain evidence="1 2">KIBI-1</strain>
    </source>
</reference>
<sequence>MMATVGVDCDVALFHAAVQGGEALGLIVEPRPRSGPAISLHFEAYPDALGQLQAVQHIWFTVLLADDLRNPDGTPHAVSAAEMRAGLYACLNQHAEIGLVTRLGTFTGLRSSGHILIENVYPGFSTALVQLSSDGGSFQPIPYAVYADSLWVDEALYHGARTWDNSYWRS</sequence>
<dbReference type="EMBL" id="LGCM01000007">
    <property type="protein sequence ID" value="KPL91108.1"/>
    <property type="molecule type" value="Genomic_DNA"/>
</dbReference>
<dbReference type="Proteomes" id="UP000050501">
    <property type="component" value="Unassembled WGS sequence"/>
</dbReference>
<gene>
    <name evidence="1" type="ORF">ADN01_01710</name>
</gene>
<protein>
    <submittedName>
        <fullName evidence="1">Uncharacterized protein</fullName>
    </submittedName>
</protein>
<evidence type="ECO:0000313" key="1">
    <source>
        <dbReference type="EMBL" id="KPL91108.1"/>
    </source>
</evidence>